<evidence type="ECO:0000313" key="2">
    <source>
        <dbReference type="Proteomes" id="UP001060215"/>
    </source>
</evidence>
<reference evidence="1 2" key="1">
    <citation type="journal article" date="2022" name="Plant J.">
        <title>Chromosome-level genome of Camellia lanceoleosa provides a valuable resource for understanding genome evolution and self-incompatibility.</title>
        <authorList>
            <person name="Gong W."/>
            <person name="Xiao S."/>
            <person name="Wang L."/>
            <person name="Liao Z."/>
            <person name="Chang Y."/>
            <person name="Mo W."/>
            <person name="Hu G."/>
            <person name="Li W."/>
            <person name="Zhao G."/>
            <person name="Zhu H."/>
            <person name="Hu X."/>
            <person name="Ji K."/>
            <person name="Xiang X."/>
            <person name="Song Q."/>
            <person name="Yuan D."/>
            <person name="Jin S."/>
            <person name="Zhang L."/>
        </authorList>
    </citation>
    <scope>NUCLEOTIDE SEQUENCE [LARGE SCALE GENOMIC DNA]</scope>
    <source>
        <strain evidence="1">SQ_2022a</strain>
    </source>
</reference>
<gene>
    <name evidence="1" type="ORF">LOK49_LG06G01931</name>
</gene>
<dbReference type="Proteomes" id="UP001060215">
    <property type="component" value="Chromosome 5"/>
</dbReference>
<name>A0ACC0HAT1_9ERIC</name>
<keyword evidence="2" id="KW-1185">Reference proteome</keyword>
<protein>
    <submittedName>
        <fullName evidence="1">Protein NLP6</fullName>
    </submittedName>
</protein>
<dbReference type="EMBL" id="CM045762">
    <property type="protein sequence ID" value="KAI8010295.1"/>
    <property type="molecule type" value="Genomic_DNA"/>
</dbReference>
<accession>A0ACC0HAT1</accession>
<comment type="caution">
    <text evidence="1">The sequence shown here is derived from an EMBL/GenBank/DDBJ whole genome shotgun (WGS) entry which is preliminary data.</text>
</comment>
<sequence length="193" mass="22175">MKEVLLDLAKCPSRKLKLLLQEAKTLKPIPTFMIEEPMTNLLWILIESTAEYALSQISTTVENLYQSALATSLQPFVLDPRNNELRWCKFASLMYMFSLDGGMGVDYGQHSHAFQLKLPFWTPNVQFYYCKELPMLNHDQYYNVKGTLALPVFETSRRSYVGVLELIMTSQKISYAPEVSKIYRELGACPQIS</sequence>
<proteinExistence type="predicted"/>
<evidence type="ECO:0000313" key="1">
    <source>
        <dbReference type="EMBL" id="KAI8010295.1"/>
    </source>
</evidence>
<organism evidence="1 2">
    <name type="scientific">Camellia lanceoleosa</name>
    <dbReference type="NCBI Taxonomy" id="1840588"/>
    <lineage>
        <taxon>Eukaryota</taxon>
        <taxon>Viridiplantae</taxon>
        <taxon>Streptophyta</taxon>
        <taxon>Embryophyta</taxon>
        <taxon>Tracheophyta</taxon>
        <taxon>Spermatophyta</taxon>
        <taxon>Magnoliopsida</taxon>
        <taxon>eudicotyledons</taxon>
        <taxon>Gunneridae</taxon>
        <taxon>Pentapetalae</taxon>
        <taxon>asterids</taxon>
        <taxon>Ericales</taxon>
        <taxon>Theaceae</taxon>
        <taxon>Camellia</taxon>
    </lineage>
</organism>